<dbReference type="AlphaFoldDB" id="A0A1M3KWJ8"/>
<evidence type="ECO:0000313" key="2">
    <source>
        <dbReference type="Proteomes" id="UP000184233"/>
    </source>
</evidence>
<gene>
    <name evidence="1" type="ORF">BGO89_08895</name>
</gene>
<dbReference type="Proteomes" id="UP000184233">
    <property type="component" value="Unassembled WGS sequence"/>
</dbReference>
<dbReference type="STRING" id="1895771.BGO89_08895"/>
<reference evidence="1 2" key="1">
    <citation type="submission" date="2016-09" db="EMBL/GenBank/DDBJ databases">
        <title>Genome-resolved meta-omics ties microbial dynamics to process performance in biotechnology for thiocyanate degradation.</title>
        <authorList>
            <person name="Kantor R.S."/>
            <person name="Huddy R.J."/>
            <person name="Iyer R."/>
            <person name="Thomas B.C."/>
            <person name="Brown C.T."/>
            <person name="Anantharaman K."/>
            <person name="Tringe S."/>
            <person name="Hettich R.L."/>
            <person name="Harrison S.T."/>
            <person name="Banfield J.F."/>
        </authorList>
    </citation>
    <scope>NUCLEOTIDE SEQUENCE [LARGE SCALE GENOMIC DNA]</scope>
    <source>
        <strain evidence="1">59-99</strain>
    </source>
</reference>
<name>A0A1M3KWJ8_9BACT</name>
<protein>
    <submittedName>
        <fullName evidence="1">Uncharacterized protein</fullName>
    </submittedName>
</protein>
<accession>A0A1M3KWJ8</accession>
<evidence type="ECO:0000313" key="1">
    <source>
        <dbReference type="EMBL" id="OJX56654.1"/>
    </source>
</evidence>
<dbReference type="EMBL" id="MKVH01000024">
    <property type="protein sequence ID" value="OJX56654.1"/>
    <property type="molecule type" value="Genomic_DNA"/>
</dbReference>
<sequence>MTTEELLTLCQTSIEANGHLVLDDDTFRLLDPDQIDAVRSRYGSKYLLRLPSHEIAFFEWLRTTDETVWKDLWEGNEAPYLVSMAYLKDFSGANANGAFVICDLVSTDNYYFSPDLIIEKESDDYLAAVRDRFRDRQSLTPAQLLSLEASNGPIDIWHFAHRYNLSLDTAKRAVLELVDDRILLHVPSAEHLANYFDVH</sequence>
<proteinExistence type="predicted"/>
<organism evidence="1 2">
    <name type="scientific">Candidatus Kapaibacterium thiocyanatum</name>
    <dbReference type="NCBI Taxonomy" id="1895771"/>
    <lineage>
        <taxon>Bacteria</taxon>
        <taxon>Pseudomonadati</taxon>
        <taxon>Candidatus Kapaibacteriota</taxon>
        <taxon>Candidatus Kapaibacteriia</taxon>
        <taxon>Candidatus Kapaibacteriales</taxon>
        <taxon>Candidatus Kapaibacteriaceae</taxon>
        <taxon>Candidatus Kapaibacterium</taxon>
    </lineage>
</organism>
<comment type="caution">
    <text evidence="1">The sequence shown here is derived from an EMBL/GenBank/DDBJ whole genome shotgun (WGS) entry which is preliminary data.</text>
</comment>